<evidence type="ECO:0000256" key="2">
    <source>
        <dbReference type="ARBA" id="ARBA00010044"/>
    </source>
</evidence>
<keyword evidence="7 11" id="KW-0067">ATP-binding</keyword>
<evidence type="ECO:0000256" key="1">
    <source>
        <dbReference type="ARBA" id="ARBA00004141"/>
    </source>
</evidence>
<evidence type="ECO:0000256" key="11">
    <source>
        <dbReference type="RuleBase" id="RU003651"/>
    </source>
</evidence>
<evidence type="ECO:0000256" key="10">
    <source>
        <dbReference type="ARBA" id="ARBA00023136"/>
    </source>
</evidence>
<protein>
    <submittedName>
        <fullName evidence="14">ATP-dependent Zn protease</fullName>
        <ecNumber evidence="14">3.4.24.-</ecNumber>
    </submittedName>
</protein>
<keyword evidence="9 12" id="KW-1133">Transmembrane helix</keyword>
<dbReference type="InterPro" id="IPR003593">
    <property type="entry name" value="AAA+_ATPase"/>
</dbReference>
<evidence type="ECO:0000256" key="7">
    <source>
        <dbReference type="ARBA" id="ARBA00022840"/>
    </source>
</evidence>
<keyword evidence="4 12" id="KW-0812">Transmembrane</keyword>
<dbReference type="CDD" id="cd19501">
    <property type="entry name" value="RecA-like_FtsH"/>
    <property type="match status" value="1"/>
</dbReference>
<evidence type="ECO:0000256" key="4">
    <source>
        <dbReference type="ARBA" id="ARBA00022692"/>
    </source>
</evidence>
<dbReference type="InterPro" id="IPR027417">
    <property type="entry name" value="P-loop_NTPase"/>
</dbReference>
<gene>
    <name evidence="14" type="ORF">Cdeb_01186</name>
</gene>
<dbReference type="SMART" id="SM00382">
    <property type="entry name" value="AAA"/>
    <property type="match status" value="1"/>
</dbReference>
<dbReference type="PANTHER" id="PTHR23076">
    <property type="entry name" value="METALLOPROTEASE M41 FTSH"/>
    <property type="match status" value="1"/>
</dbReference>
<dbReference type="InterPro" id="IPR003960">
    <property type="entry name" value="ATPase_AAA_CS"/>
</dbReference>
<sequence length="584" mass="65507">MDWRGLWRKKRKKLFWLVGIFSVVGISLFFLMANPTVPELSYLEFREMVKEGKVTSVTLNPNSDKIIVKDKNGMIYQSVNPEYEDFKNELLLSDIQVHTERSLDFETVIGAIIDIAFSVGFLVLIFYILNRTGKSTKMEVPVEHPGVTFNDVAGYEEQKQDLSTYVEYLKNPSEFVKNGAQMPKGVLLYGPPGTGKTLFARAIAGEAGVPFYSVSGSDFVEMYVGVGAKRVRQLFEAARKTTPCIIFIDELDAIGGKRGLDSNTEHAQTINALLSEMDGFQRDSGILVLATTNRPDFLDPALTRSGRFDSHICIPLPSSKTERLQIIELHAKGRKLAEDIRLEDLAKQWIGFSGADIESVLNEASILAVRRKLPVVTKECLDEAFYKKVLKGHIKKRAQTERSREELKVVAYHEAGHAVARKLLGAGEVAKVTILSTTNGAGGVTFNVPEKMGLFSVDELEKEIRILYAGRAAEYLYFNKNQKKVTTGAENDIKQATILLKKLVMECGFQKDCVLLDLKQVPEADGYAFQEMKELSQRLYQETVVLLENHYPLLETVAQILLEKETLESDELNRIIEDARPFVA</sequence>
<dbReference type="InterPro" id="IPR000642">
    <property type="entry name" value="Peptidase_M41"/>
</dbReference>
<dbReference type="SUPFAM" id="SSF140990">
    <property type="entry name" value="FtsH protease domain-like"/>
    <property type="match status" value="1"/>
</dbReference>
<dbReference type="Gene3D" id="1.20.58.760">
    <property type="entry name" value="Peptidase M41"/>
    <property type="match status" value="1"/>
</dbReference>
<dbReference type="GO" id="GO:0004176">
    <property type="term" value="F:ATP-dependent peptidase activity"/>
    <property type="evidence" value="ECO:0007669"/>
    <property type="project" value="InterPro"/>
</dbReference>
<dbReference type="Pfam" id="PF00004">
    <property type="entry name" value="AAA"/>
    <property type="match status" value="1"/>
</dbReference>
<dbReference type="GO" id="GO:0006508">
    <property type="term" value="P:proteolysis"/>
    <property type="evidence" value="ECO:0007669"/>
    <property type="project" value="UniProtKB-KW"/>
</dbReference>
<dbReference type="InterPro" id="IPR037219">
    <property type="entry name" value="Peptidase_M41-like"/>
</dbReference>
<comment type="similarity">
    <text evidence="11">Belongs to the AAA ATPase family.</text>
</comment>
<dbReference type="Pfam" id="PF17862">
    <property type="entry name" value="AAA_lid_3"/>
    <property type="match status" value="1"/>
</dbReference>
<keyword evidence="5 11" id="KW-0547">Nucleotide-binding</keyword>
<dbReference type="GO" id="GO:0008270">
    <property type="term" value="F:zinc ion binding"/>
    <property type="evidence" value="ECO:0007669"/>
    <property type="project" value="InterPro"/>
</dbReference>
<keyword evidence="6 14" id="KW-0378">Hydrolase</keyword>
<dbReference type="PANTHER" id="PTHR23076:SF113">
    <property type="entry name" value="ATP-DEPENDENT ZINC METALLOPROTEASE FTSH 1, CHLOROPLASTIC-RELATED"/>
    <property type="match status" value="1"/>
</dbReference>
<feature type="transmembrane region" description="Helical" evidence="12">
    <location>
        <begin position="108"/>
        <end position="129"/>
    </location>
</feature>
<comment type="caution">
    <text evidence="14">The sequence shown here is derived from an EMBL/GenBank/DDBJ whole genome shotgun (WGS) entry which is preliminary data.</text>
</comment>
<dbReference type="InterPro" id="IPR003959">
    <property type="entry name" value="ATPase_AAA_core"/>
</dbReference>
<dbReference type="InterPro" id="IPR011546">
    <property type="entry name" value="Pept_M41_FtsH_extracell"/>
</dbReference>
<dbReference type="AlphaFoldDB" id="A0A420VDU8"/>
<evidence type="ECO:0000259" key="13">
    <source>
        <dbReference type="SMART" id="SM00382"/>
    </source>
</evidence>
<name>A0A420VDU8_9BACI</name>
<evidence type="ECO:0000256" key="12">
    <source>
        <dbReference type="SAM" id="Phobius"/>
    </source>
</evidence>
<dbReference type="InterPro" id="IPR041569">
    <property type="entry name" value="AAA_lid_3"/>
</dbReference>
<dbReference type="GO" id="GO:0005524">
    <property type="term" value="F:ATP binding"/>
    <property type="evidence" value="ECO:0007669"/>
    <property type="project" value="UniProtKB-KW"/>
</dbReference>
<dbReference type="FunFam" id="3.40.50.300:FF:000277">
    <property type="entry name" value="ATP-dependent zinc metalloprotease FtsH"/>
    <property type="match status" value="1"/>
</dbReference>
<evidence type="ECO:0000313" key="14">
    <source>
        <dbReference type="EMBL" id="RKO61715.1"/>
    </source>
</evidence>
<feature type="domain" description="AAA+ ATPase" evidence="13">
    <location>
        <begin position="182"/>
        <end position="318"/>
    </location>
</feature>
<dbReference type="SUPFAM" id="SSF52540">
    <property type="entry name" value="P-loop containing nucleoside triphosphate hydrolases"/>
    <property type="match status" value="1"/>
</dbReference>
<dbReference type="GO" id="GO:0016020">
    <property type="term" value="C:membrane"/>
    <property type="evidence" value="ECO:0007669"/>
    <property type="project" value="UniProtKB-SubCell"/>
</dbReference>
<evidence type="ECO:0000256" key="5">
    <source>
        <dbReference type="ARBA" id="ARBA00022741"/>
    </source>
</evidence>
<evidence type="ECO:0000256" key="9">
    <source>
        <dbReference type="ARBA" id="ARBA00022989"/>
    </source>
</evidence>
<keyword evidence="3 14" id="KW-0645">Protease</keyword>
<evidence type="ECO:0000256" key="3">
    <source>
        <dbReference type="ARBA" id="ARBA00022670"/>
    </source>
</evidence>
<keyword evidence="15" id="KW-1185">Reference proteome</keyword>
<keyword evidence="8" id="KW-0809">Transit peptide</keyword>
<dbReference type="EC" id="3.4.24.-" evidence="14"/>
<dbReference type="GO" id="GO:0016887">
    <property type="term" value="F:ATP hydrolysis activity"/>
    <property type="evidence" value="ECO:0007669"/>
    <property type="project" value="InterPro"/>
</dbReference>
<dbReference type="EMBL" id="AZRV01000035">
    <property type="protein sequence ID" value="RKO61715.1"/>
    <property type="molecule type" value="Genomic_DNA"/>
</dbReference>
<accession>A0A420VDU8</accession>
<dbReference type="Gene3D" id="3.30.720.210">
    <property type="match status" value="1"/>
</dbReference>
<dbReference type="Gene3D" id="1.10.8.60">
    <property type="match status" value="1"/>
</dbReference>
<dbReference type="Pfam" id="PF01434">
    <property type="entry name" value="Peptidase_M41"/>
    <property type="match status" value="1"/>
</dbReference>
<dbReference type="PROSITE" id="PS00674">
    <property type="entry name" value="AAA"/>
    <property type="match status" value="1"/>
</dbReference>
<comment type="subcellular location">
    <subcellularLocation>
        <location evidence="1">Membrane</location>
        <topology evidence="1">Multi-pass membrane protein</topology>
    </subcellularLocation>
</comment>
<organism evidence="14 15">
    <name type="scientific">Caldibacillus debilis GB1</name>
    <dbReference type="NCBI Taxonomy" id="1339248"/>
    <lineage>
        <taxon>Bacteria</taxon>
        <taxon>Bacillati</taxon>
        <taxon>Bacillota</taxon>
        <taxon>Bacilli</taxon>
        <taxon>Bacillales</taxon>
        <taxon>Bacillaceae</taxon>
        <taxon>Caldibacillus</taxon>
    </lineage>
</organism>
<dbReference type="GO" id="GO:0004222">
    <property type="term" value="F:metalloendopeptidase activity"/>
    <property type="evidence" value="ECO:0007669"/>
    <property type="project" value="InterPro"/>
</dbReference>
<dbReference type="Pfam" id="PF06480">
    <property type="entry name" value="FtsH_ext"/>
    <property type="match status" value="1"/>
</dbReference>
<evidence type="ECO:0000256" key="8">
    <source>
        <dbReference type="ARBA" id="ARBA00022946"/>
    </source>
</evidence>
<dbReference type="Gene3D" id="3.40.50.300">
    <property type="entry name" value="P-loop containing nucleotide triphosphate hydrolases"/>
    <property type="match status" value="1"/>
</dbReference>
<feature type="transmembrane region" description="Helical" evidence="12">
    <location>
        <begin position="14"/>
        <end position="33"/>
    </location>
</feature>
<proteinExistence type="inferred from homology"/>
<reference evidence="14 15" key="1">
    <citation type="submission" date="2013-12" db="EMBL/GenBank/DDBJ databases">
        <title>Genome and proteome characterization of Caldibacillus debilis GB1 derived from a cellulolytic aero-tolerant co-culture.</title>
        <authorList>
            <person name="Wushke S.T."/>
            <person name="Zhang X."/>
            <person name="Fristensky B."/>
            <person name="Wilkins J.A."/>
            <person name="Levin D.B."/>
            <person name="Sparling R."/>
        </authorList>
    </citation>
    <scope>NUCLEOTIDE SEQUENCE [LARGE SCALE GENOMIC DNA]</scope>
    <source>
        <strain evidence="14 15">GB1</strain>
    </source>
</reference>
<evidence type="ECO:0000256" key="6">
    <source>
        <dbReference type="ARBA" id="ARBA00022801"/>
    </source>
</evidence>
<evidence type="ECO:0000313" key="15">
    <source>
        <dbReference type="Proteomes" id="UP000286235"/>
    </source>
</evidence>
<dbReference type="Proteomes" id="UP000286235">
    <property type="component" value="Unassembled WGS sequence"/>
</dbReference>
<keyword evidence="10 12" id="KW-0472">Membrane</keyword>
<comment type="similarity">
    <text evidence="2">In the C-terminal section; belongs to the peptidase M41 family.</text>
</comment>